<dbReference type="InterPro" id="IPR036388">
    <property type="entry name" value="WH-like_DNA-bd_sf"/>
</dbReference>
<dbReference type="RefSeq" id="WP_117893951.1">
    <property type="nucleotide sequence ID" value="NZ_CABJCV010000003.1"/>
</dbReference>
<evidence type="ECO:0000313" key="9">
    <source>
        <dbReference type="Proteomes" id="UP000284178"/>
    </source>
</evidence>
<gene>
    <name evidence="8" type="ORF">DWY25_03940</name>
</gene>
<evidence type="ECO:0000256" key="4">
    <source>
        <dbReference type="ARBA" id="ARBA00023125"/>
    </source>
</evidence>
<evidence type="ECO:0000259" key="7">
    <source>
        <dbReference type="Pfam" id="PF08281"/>
    </source>
</evidence>
<accession>A0A412G555</accession>
<name>A0A412G555_9FIRM</name>
<keyword evidence="4" id="KW-0238">DNA-binding</keyword>
<dbReference type="InterPro" id="IPR013249">
    <property type="entry name" value="RNA_pol_sigma70_r4_t2"/>
</dbReference>
<comment type="similarity">
    <text evidence="1">Belongs to the sigma-70 factor family. ECF subfamily.</text>
</comment>
<evidence type="ECO:0000259" key="6">
    <source>
        <dbReference type="Pfam" id="PF04542"/>
    </source>
</evidence>
<dbReference type="Pfam" id="PF08281">
    <property type="entry name" value="Sigma70_r4_2"/>
    <property type="match status" value="1"/>
</dbReference>
<dbReference type="GeneID" id="83014558"/>
<dbReference type="InterPro" id="IPR014284">
    <property type="entry name" value="RNA_pol_sigma-70_dom"/>
</dbReference>
<evidence type="ECO:0000256" key="5">
    <source>
        <dbReference type="ARBA" id="ARBA00023163"/>
    </source>
</evidence>
<evidence type="ECO:0000256" key="3">
    <source>
        <dbReference type="ARBA" id="ARBA00023082"/>
    </source>
</evidence>
<dbReference type="Gene3D" id="1.10.1740.10">
    <property type="match status" value="1"/>
</dbReference>
<dbReference type="PANTHER" id="PTHR43133:SF8">
    <property type="entry name" value="RNA POLYMERASE SIGMA FACTOR HI_1459-RELATED"/>
    <property type="match status" value="1"/>
</dbReference>
<dbReference type="SUPFAM" id="SSF88659">
    <property type="entry name" value="Sigma3 and sigma4 domains of RNA polymerase sigma factors"/>
    <property type="match status" value="1"/>
</dbReference>
<dbReference type="NCBIfam" id="TIGR02937">
    <property type="entry name" value="sigma70-ECF"/>
    <property type="match status" value="1"/>
</dbReference>
<dbReference type="GO" id="GO:0016987">
    <property type="term" value="F:sigma factor activity"/>
    <property type="evidence" value="ECO:0007669"/>
    <property type="project" value="UniProtKB-KW"/>
</dbReference>
<dbReference type="InterPro" id="IPR013325">
    <property type="entry name" value="RNA_pol_sigma_r2"/>
</dbReference>
<dbReference type="InterPro" id="IPR013324">
    <property type="entry name" value="RNA_pol_sigma_r3/r4-like"/>
</dbReference>
<evidence type="ECO:0000256" key="1">
    <source>
        <dbReference type="ARBA" id="ARBA00010641"/>
    </source>
</evidence>
<dbReference type="Pfam" id="PF04542">
    <property type="entry name" value="Sigma70_r2"/>
    <property type="match status" value="1"/>
</dbReference>
<feature type="domain" description="RNA polymerase sigma-70 region 2" evidence="6">
    <location>
        <begin position="27"/>
        <end position="91"/>
    </location>
</feature>
<dbReference type="GO" id="GO:0006352">
    <property type="term" value="P:DNA-templated transcription initiation"/>
    <property type="evidence" value="ECO:0007669"/>
    <property type="project" value="InterPro"/>
</dbReference>
<dbReference type="Gene3D" id="1.10.10.10">
    <property type="entry name" value="Winged helix-like DNA-binding domain superfamily/Winged helix DNA-binding domain"/>
    <property type="match status" value="1"/>
</dbReference>
<reference evidence="8 9" key="1">
    <citation type="submission" date="2018-08" db="EMBL/GenBank/DDBJ databases">
        <title>A genome reference for cultivated species of the human gut microbiota.</title>
        <authorList>
            <person name="Zou Y."/>
            <person name="Xue W."/>
            <person name="Luo G."/>
        </authorList>
    </citation>
    <scope>NUCLEOTIDE SEQUENCE [LARGE SCALE GENOMIC DNA]</scope>
    <source>
        <strain evidence="8 9">AF24-29</strain>
    </source>
</reference>
<comment type="caution">
    <text evidence="8">The sequence shown here is derived from an EMBL/GenBank/DDBJ whole genome shotgun (WGS) entry which is preliminary data.</text>
</comment>
<feature type="domain" description="RNA polymerase sigma factor 70 region 4 type 2" evidence="7">
    <location>
        <begin position="134"/>
        <end position="181"/>
    </location>
</feature>
<sequence>MDKQTQPLSPALIKEVLAHKPQAAAELVQQLQTPVFNLALRMLGSVADAEDATQEILLLVLEKLPGFRGESALTTWVYRLAVNRLIDEKRSMFATHPLSFEAYAQDIQAFQKESQREDKQILARELKLSCTNVMLQCLKPQDRCIFILGTMFKADSRQAAEILNLTPEAYRQRLSRARRKMADFMSQYCYLASGGCRCTCRIDFAIGTRRLDPDNLEYSKLPTAEPQVLHQHLEAMEKIEEHMTVFDTLSAYALPEEKRQTLQDVVASVWMEKVCQN</sequence>
<dbReference type="SUPFAM" id="SSF88946">
    <property type="entry name" value="Sigma2 domain of RNA polymerase sigma factors"/>
    <property type="match status" value="1"/>
</dbReference>
<dbReference type="InterPro" id="IPR007627">
    <property type="entry name" value="RNA_pol_sigma70_r2"/>
</dbReference>
<dbReference type="InterPro" id="IPR039425">
    <property type="entry name" value="RNA_pol_sigma-70-like"/>
</dbReference>
<dbReference type="GO" id="GO:0003677">
    <property type="term" value="F:DNA binding"/>
    <property type="evidence" value="ECO:0007669"/>
    <property type="project" value="UniProtKB-KW"/>
</dbReference>
<keyword evidence="2" id="KW-0805">Transcription regulation</keyword>
<dbReference type="AlphaFoldDB" id="A0A412G555"/>
<keyword evidence="5" id="KW-0804">Transcription</keyword>
<dbReference type="EMBL" id="QRUP01000003">
    <property type="protein sequence ID" value="RGR75898.1"/>
    <property type="molecule type" value="Genomic_DNA"/>
</dbReference>
<keyword evidence="3" id="KW-0731">Sigma factor</keyword>
<dbReference type="PANTHER" id="PTHR43133">
    <property type="entry name" value="RNA POLYMERASE ECF-TYPE SIGMA FACTO"/>
    <property type="match status" value="1"/>
</dbReference>
<evidence type="ECO:0000256" key="2">
    <source>
        <dbReference type="ARBA" id="ARBA00023015"/>
    </source>
</evidence>
<evidence type="ECO:0000313" key="8">
    <source>
        <dbReference type="EMBL" id="RGR75898.1"/>
    </source>
</evidence>
<proteinExistence type="inferred from homology"/>
<keyword evidence="9" id="KW-1185">Reference proteome</keyword>
<organism evidence="8 9">
    <name type="scientific">Holdemania filiformis</name>
    <dbReference type="NCBI Taxonomy" id="61171"/>
    <lineage>
        <taxon>Bacteria</taxon>
        <taxon>Bacillati</taxon>
        <taxon>Bacillota</taxon>
        <taxon>Erysipelotrichia</taxon>
        <taxon>Erysipelotrichales</taxon>
        <taxon>Erysipelotrichaceae</taxon>
        <taxon>Holdemania</taxon>
    </lineage>
</organism>
<dbReference type="Proteomes" id="UP000284178">
    <property type="component" value="Unassembled WGS sequence"/>
</dbReference>
<protein>
    <submittedName>
        <fullName evidence="8">Sigma-70 family RNA polymerase sigma factor</fullName>
    </submittedName>
</protein>